<comment type="subunit">
    <text evidence="1 9">Homodimer.</text>
</comment>
<comment type="caution">
    <text evidence="12">The sequence shown here is derived from an EMBL/GenBank/DDBJ whole genome shotgun (WGS) entry which is preliminary data.</text>
</comment>
<dbReference type="Gene3D" id="3.90.170.10">
    <property type="entry name" value="Adenylosuccinate Synthetase, subunit A, domain 3"/>
    <property type="match status" value="1"/>
</dbReference>
<evidence type="ECO:0000256" key="10">
    <source>
        <dbReference type="PROSITE-ProRule" id="PRU10134"/>
    </source>
</evidence>
<feature type="binding site" description="in other chain" evidence="9">
    <location>
        <position position="238"/>
    </location>
    <ligand>
        <name>IMP</name>
        <dbReference type="ChEBI" id="CHEBI:58053"/>
        <note>ligand shared between dimeric partners</note>
    </ligand>
</feature>
<protein>
    <recommendedName>
        <fullName evidence="9 11">Adenylosuccinate synthetase</fullName>
        <shortName evidence="9">AMPSase</shortName>
        <shortName evidence="9">AdSS</shortName>
        <ecNumber evidence="9 11">6.3.4.4</ecNumber>
    </recommendedName>
    <alternativeName>
        <fullName evidence="9">IMP--aspartate ligase</fullName>
    </alternativeName>
</protein>
<keyword evidence="4 9" id="KW-0479">Metal-binding</keyword>
<dbReference type="NCBIfam" id="TIGR00184">
    <property type="entry name" value="purA"/>
    <property type="match status" value="1"/>
</dbReference>
<dbReference type="Gene3D" id="1.10.300.10">
    <property type="entry name" value="Adenylosuccinate Synthetase, subunit A, domain 2"/>
    <property type="match status" value="1"/>
</dbReference>
<evidence type="ECO:0000256" key="3">
    <source>
        <dbReference type="ARBA" id="ARBA00022598"/>
    </source>
</evidence>
<feature type="active site" evidence="10">
    <location>
        <position position="139"/>
    </location>
</feature>
<dbReference type="PANTHER" id="PTHR11846">
    <property type="entry name" value="ADENYLOSUCCINATE SYNTHETASE"/>
    <property type="match status" value="1"/>
</dbReference>
<comment type="function">
    <text evidence="9">Plays an important role in the de novo pathway of purine nucleotide biosynthesis. Catalyzes the first committed step in the biosynthesis of AMP from IMP.</text>
</comment>
<dbReference type="EC" id="6.3.4.4" evidence="9 11"/>
<feature type="binding site" description="in other chain" evidence="9">
    <location>
        <begin position="13"/>
        <end position="16"/>
    </location>
    <ligand>
        <name>IMP</name>
        <dbReference type="ChEBI" id="CHEBI:58053"/>
        <note>ligand shared between dimeric partners</note>
    </ligand>
</feature>
<feature type="binding site" description="in other chain" evidence="9">
    <location>
        <position position="128"/>
    </location>
    <ligand>
        <name>IMP</name>
        <dbReference type="ChEBI" id="CHEBI:58053"/>
        <note>ligand shared between dimeric partners</note>
    </ligand>
</feature>
<evidence type="ECO:0000256" key="7">
    <source>
        <dbReference type="ARBA" id="ARBA00022842"/>
    </source>
</evidence>
<dbReference type="InterPro" id="IPR042110">
    <property type="entry name" value="Adenylosuccinate_synth_dom2"/>
</dbReference>
<reference evidence="12" key="2">
    <citation type="journal article" date="2022" name="Microbiol. Resour. Announc.">
        <title>Metagenome Sequencing to Explore Phylogenomics of Terrestrial Cyanobacteria.</title>
        <authorList>
            <person name="Ward R.D."/>
            <person name="Stajich J.E."/>
            <person name="Johansen J.R."/>
            <person name="Huntemann M."/>
            <person name="Clum A."/>
            <person name="Foster B."/>
            <person name="Foster B."/>
            <person name="Roux S."/>
            <person name="Palaniappan K."/>
            <person name="Varghese N."/>
            <person name="Mukherjee S."/>
            <person name="Reddy T.B.K."/>
            <person name="Daum C."/>
            <person name="Copeland A."/>
            <person name="Chen I.A."/>
            <person name="Ivanova N.N."/>
            <person name="Kyrpides N.C."/>
            <person name="Shapiro N."/>
            <person name="Eloe-Fadrosh E.A."/>
            <person name="Pietrasiak N."/>
        </authorList>
    </citation>
    <scope>NUCLEOTIDE SEQUENCE</scope>
    <source>
        <strain evidence="12">GSE-TBD4-15B</strain>
    </source>
</reference>
<proteinExistence type="inferred from homology"/>
<evidence type="ECO:0000256" key="9">
    <source>
        <dbReference type="HAMAP-Rule" id="MF_00011"/>
    </source>
</evidence>
<feature type="binding site" evidence="9">
    <location>
        <position position="40"/>
    </location>
    <ligand>
        <name>Mg(2+)</name>
        <dbReference type="ChEBI" id="CHEBI:18420"/>
    </ligand>
</feature>
<sequence>MANVVVIGAQWGDEGKGKITDLLSNSADMVVRYQGGVNAGHTVVVKGQTFKLHLIPSGILYPSTECIIGSGTVIDPKVLIQELDQLDALHISTENLLISSTAHVTMPYHRLIDQASEERRGDHKIGTTKRGIGPTYADKSERTGIRMIDLMEPESLRKLLHWTVTHKNAVLEKLYDLPPLDPEAVIQEYLGYAERLRPHVVDSSLRIHEAIRQRRNILFEGAQGTLLDLDHGTYPYVTSSNPVAGGACVGAGVGPTMIDRVIGVAKAYTTRVGEGPFPTEQLNEMGELLRDRGAEFGTTTGRERRCGWFDGVIGRYAVRINGLDCLAITKLDVLDELAEIQVCVAYDLDGERCHELPTGARQFAQCRPVYKTLPGWQQSTADCRSLEDLPAAALNYLKFLAELMEVPIAIVSLGASRDQTIIVEDPIHGPKRALLYDRAQPIGLRGEATHSAAIRAIEV</sequence>
<keyword evidence="5 9" id="KW-0547">Nucleotide-binding</keyword>
<keyword evidence="3 9" id="KW-0436">Ligase</keyword>
<dbReference type="HAMAP" id="MF_00011">
    <property type="entry name" value="Adenylosucc_synth"/>
    <property type="match status" value="1"/>
</dbReference>
<dbReference type="GO" id="GO:0046040">
    <property type="term" value="P:IMP metabolic process"/>
    <property type="evidence" value="ECO:0007669"/>
    <property type="project" value="TreeGrafter"/>
</dbReference>
<dbReference type="Proteomes" id="UP000707356">
    <property type="component" value="Unassembled WGS sequence"/>
</dbReference>
<dbReference type="Pfam" id="PF00709">
    <property type="entry name" value="Adenylsucc_synt"/>
    <property type="match status" value="1"/>
</dbReference>
<dbReference type="FunFam" id="3.90.170.10:FF:000001">
    <property type="entry name" value="Adenylosuccinate synthetase"/>
    <property type="match status" value="1"/>
</dbReference>
<gene>
    <name evidence="9" type="primary">purA</name>
    <name evidence="12" type="ORF">KME07_08315</name>
</gene>
<comment type="subcellular location">
    <subcellularLocation>
        <location evidence="9">Cytoplasm</location>
    </subcellularLocation>
</comment>
<evidence type="ECO:0000256" key="1">
    <source>
        <dbReference type="ARBA" id="ARBA00011738"/>
    </source>
</evidence>
<dbReference type="EMBL" id="JAHHHV010000043">
    <property type="protein sequence ID" value="MBW4465430.1"/>
    <property type="molecule type" value="Genomic_DNA"/>
</dbReference>
<dbReference type="InterPro" id="IPR033128">
    <property type="entry name" value="Adenylosuccin_syn_Lys_AS"/>
</dbReference>
<feature type="active site" description="Proton donor" evidence="9">
    <location>
        <position position="41"/>
    </location>
</feature>
<evidence type="ECO:0000256" key="6">
    <source>
        <dbReference type="ARBA" id="ARBA00022755"/>
    </source>
</evidence>
<dbReference type="SMART" id="SM00788">
    <property type="entry name" value="Adenylsucc_synt"/>
    <property type="match status" value="1"/>
</dbReference>
<comment type="pathway">
    <text evidence="9 11">Purine metabolism; AMP biosynthesis via de novo pathway; AMP from IMP: step 1/2.</text>
</comment>
<dbReference type="GO" id="GO:0005525">
    <property type="term" value="F:GTP binding"/>
    <property type="evidence" value="ECO:0007669"/>
    <property type="project" value="UniProtKB-UniRule"/>
</dbReference>
<dbReference type="InterPro" id="IPR042111">
    <property type="entry name" value="Adenylosuccinate_synth_dom3"/>
</dbReference>
<organism evidence="12 13">
    <name type="scientific">Pegethrix bostrychoides GSE-TBD4-15B</name>
    <dbReference type="NCBI Taxonomy" id="2839662"/>
    <lineage>
        <taxon>Bacteria</taxon>
        <taxon>Bacillati</taxon>
        <taxon>Cyanobacteriota</taxon>
        <taxon>Cyanophyceae</taxon>
        <taxon>Oculatellales</taxon>
        <taxon>Oculatellaceae</taxon>
        <taxon>Pegethrix</taxon>
    </lineage>
</organism>
<evidence type="ECO:0000313" key="12">
    <source>
        <dbReference type="EMBL" id="MBW4465430.1"/>
    </source>
</evidence>
<dbReference type="PROSITE" id="PS01266">
    <property type="entry name" value="ADENYLOSUCCIN_SYN_1"/>
    <property type="match status" value="1"/>
</dbReference>
<evidence type="ECO:0000313" key="13">
    <source>
        <dbReference type="Proteomes" id="UP000707356"/>
    </source>
</evidence>
<dbReference type="InterPro" id="IPR001114">
    <property type="entry name" value="Adenylosuccinate_synthetase"/>
</dbReference>
<dbReference type="PANTHER" id="PTHR11846:SF0">
    <property type="entry name" value="ADENYLOSUCCINATE SYNTHETASE"/>
    <property type="match status" value="1"/>
</dbReference>
<dbReference type="CDD" id="cd03108">
    <property type="entry name" value="AdSS"/>
    <property type="match status" value="1"/>
</dbReference>
<dbReference type="AlphaFoldDB" id="A0A951PA98"/>
<keyword evidence="6 9" id="KW-0658">Purine biosynthesis</keyword>
<comment type="catalytic activity">
    <reaction evidence="9 11">
        <text>IMP + L-aspartate + GTP = N(6)-(1,2-dicarboxyethyl)-AMP + GDP + phosphate + 2 H(+)</text>
        <dbReference type="Rhea" id="RHEA:15753"/>
        <dbReference type="ChEBI" id="CHEBI:15378"/>
        <dbReference type="ChEBI" id="CHEBI:29991"/>
        <dbReference type="ChEBI" id="CHEBI:37565"/>
        <dbReference type="ChEBI" id="CHEBI:43474"/>
        <dbReference type="ChEBI" id="CHEBI:57567"/>
        <dbReference type="ChEBI" id="CHEBI:58053"/>
        <dbReference type="ChEBI" id="CHEBI:58189"/>
        <dbReference type="EC" id="6.3.4.4"/>
    </reaction>
</comment>
<feature type="binding site" evidence="9">
    <location>
        <position position="304"/>
    </location>
    <ligand>
        <name>GTP</name>
        <dbReference type="ChEBI" id="CHEBI:37565"/>
    </ligand>
</feature>
<comment type="similarity">
    <text evidence="9 11">Belongs to the adenylosuccinate synthetase family.</text>
</comment>
<feature type="binding site" evidence="9">
    <location>
        <position position="13"/>
    </location>
    <ligand>
        <name>Mg(2+)</name>
        <dbReference type="ChEBI" id="CHEBI:18420"/>
    </ligand>
</feature>
<keyword evidence="7 9" id="KW-0460">Magnesium</keyword>
<evidence type="ECO:0000256" key="2">
    <source>
        <dbReference type="ARBA" id="ARBA00022490"/>
    </source>
</evidence>
<dbReference type="InterPro" id="IPR042109">
    <property type="entry name" value="Adenylosuccinate_synth_dom1"/>
</dbReference>
<keyword evidence="2 9" id="KW-0963">Cytoplasm</keyword>
<feature type="binding site" evidence="9">
    <location>
        <begin position="330"/>
        <end position="332"/>
    </location>
    <ligand>
        <name>GTP</name>
        <dbReference type="ChEBI" id="CHEBI:37565"/>
    </ligand>
</feature>
<reference evidence="12" key="1">
    <citation type="submission" date="2021-05" db="EMBL/GenBank/DDBJ databases">
        <authorList>
            <person name="Pietrasiak N."/>
            <person name="Ward R."/>
            <person name="Stajich J.E."/>
            <person name="Kurbessoian T."/>
        </authorList>
    </citation>
    <scope>NUCLEOTIDE SEQUENCE</scope>
    <source>
        <strain evidence="12">GSE-TBD4-15B</strain>
    </source>
</reference>
<feature type="binding site" description="in other chain" evidence="9">
    <location>
        <begin position="38"/>
        <end position="41"/>
    </location>
    <ligand>
        <name>IMP</name>
        <dbReference type="ChEBI" id="CHEBI:58053"/>
        <note>ligand shared between dimeric partners</note>
    </ligand>
</feature>
<dbReference type="GO" id="GO:0004019">
    <property type="term" value="F:adenylosuccinate synthase activity"/>
    <property type="evidence" value="ECO:0007669"/>
    <property type="project" value="UniProtKB-UniRule"/>
</dbReference>
<dbReference type="PROSITE" id="PS00513">
    <property type="entry name" value="ADENYLOSUCCIN_SYN_2"/>
    <property type="match status" value="1"/>
</dbReference>
<dbReference type="GO" id="GO:0044208">
    <property type="term" value="P:'de novo' AMP biosynthetic process"/>
    <property type="evidence" value="ECO:0007669"/>
    <property type="project" value="UniProtKB-UniRule"/>
</dbReference>
<comment type="cofactor">
    <cofactor evidence="9">
        <name>Mg(2+)</name>
        <dbReference type="ChEBI" id="CHEBI:18420"/>
    </cofactor>
    <text evidence="9">Binds 1 Mg(2+) ion per subunit.</text>
</comment>
<dbReference type="FunFam" id="1.10.300.10:FF:000001">
    <property type="entry name" value="Adenylosuccinate synthetase"/>
    <property type="match status" value="1"/>
</dbReference>
<feature type="binding site" description="in other chain" evidence="9">
    <location>
        <position position="223"/>
    </location>
    <ligand>
        <name>IMP</name>
        <dbReference type="ChEBI" id="CHEBI:58053"/>
        <note>ligand shared between dimeric partners</note>
    </ligand>
</feature>
<feature type="binding site" evidence="9">
    <location>
        <begin position="12"/>
        <end position="18"/>
    </location>
    <ligand>
        <name>GTP</name>
        <dbReference type="ChEBI" id="CHEBI:37565"/>
    </ligand>
</feature>
<feature type="binding site" evidence="9">
    <location>
        <begin position="412"/>
        <end position="414"/>
    </location>
    <ligand>
        <name>GTP</name>
        <dbReference type="ChEBI" id="CHEBI:37565"/>
    </ligand>
</feature>
<dbReference type="SUPFAM" id="SSF52540">
    <property type="entry name" value="P-loop containing nucleoside triphosphate hydrolases"/>
    <property type="match status" value="1"/>
</dbReference>
<feature type="binding site" evidence="9">
    <location>
        <begin position="298"/>
        <end position="304"/>
    </location>
    <ligand>
        <name>substrate</name>
    </ligand>
</feature>
<evidence type="ECO:0000256" key="8">
    <source>
        <dbReference type="ARBA" id="ARBA00023134"/>
    </source>
</evidence>
<accession>A0A951PA98</accession>
<dbReference type="InterPro" id="IPR018220">
    <property type="entry name" value="Adenylosuccin_syn_GTP-bd"/>
</dbReference>
<dbReference type="Gene3D" id="3.40.440.10">
    <property type="entry name" value="Adenylosuccinate Synthetase, subunit A, domain 1"/>
    <property type="match status" value="1"/>
</dbReference>
<evidence type="ECO:0000256" key="5">
    <source>
        <dbReference type="ARBA" id="ARBA00022741"/>
    </source>
</evidence>
<dbReference type="GO" id="GO:0000287">
    <property type="term" value="F:magnesium ion binding"/>
    <property type="evidence" value="ECO:0007669"/>
    <property type="project" value="UniProtKB-UniRule"/>
</dbReference>
<keyword evidence="8 9" id="KW-0342">GTP-binding</keyword>
<evidence type="ECO:0000256" key="4">
    <source>
        <dbReference type="ARBA" id="ARBA00022723"/>
    </source>
</evidence>
<name>A0A951PA98_9CYAN</name>
<dbReference type="GO" id="GO:0005737">
    <property type="term" value="C:cytoplasm"/>
    <property type="evidence" value="ECO:0007669"/>
    <property type="project" value="UniProtKB-SubCell"/>
</dbReference>
<feature type="active site" description="Proton acceptor" evidence="9">
    <location>
        <position position="13"/>
    </location>
</feature>
<evidence type="ECO:0000256" key="11">
    <source>
        <dbReference type="RuleBase" id="RU000520"/>
    </source>
</evidence>
<feature type="binding site" evidence="9">
    <location>
        <position position="142"/>
    </location>
    <ligand>
        <name>IMP</name>
        <dbReference type="ChEBI" id="CHEBI:58053"/>
        <note>ligand shared between dimeric partners</note>
    </ligand>
</feature>
<dbReference type="NCBIfam" id="NF002223">
    <property type="entry name" value="PRK01117.1"/>
    <property type="match status" value="1"/>
</dbReference>
<feature type="binding site" evidence="9">
    <location>
        <begin position="40"/>
        <end position="42"/>
    </location>
    <ligand>
        <name>GTP</name>
        <dbReference type="ChEBI" id="CHEBI:37565"/>
    </ligand>
</feature>
<feature type="binding site" description="in other chain" evidence="9">
    <location>
        <position position="302"/>
    </location>
    <ligand>
        <name>IMP</name>
        <dbReference type="ChEBI" id="CHEBI:58053"/>
        <note>ligand shared between dimeric partners</note>
    </ligand>
</feature>
<dbReference type="InterPro" id="IPR027417">
    <property type="entry name" value="P-loop_NTPase"/>
</dbReference>